<keyword evidence="12" id="KW-1185">Reference proteome</keyword>
<dbReference type="InterPro" id="IPR007838">
    <property type="entry name" value="Cell_div_ZapA-like"/>
</dbReference>
<organism evidence="11 12">
    <name type="scientific">Clostridium acidisoli DSM 12555</name>
    <dbReference type="NCBI Taxonomy" id="1121291"/>
    <lineage>
        <taxon>Bacteria</taxon>
        <taxon>Bacillati</taxon>
        <taxon>Bacillota</taxon>
        <taxon>Clostridia</taxon>
        <taxon>Eubacteriales</taxon>
        <taxon>Clostridiaceae</taxon>
        <taxon>Clostridium</taxon>
    </lineage>
</organism>
<protein>
    <recommendedName>
        <fullName evidence="2">Cell division protein ZapA</fullName>
    </recommendedName>
    <alternativeName>
        <fullName evidence="9">Z ring-associated protein ZapA</fullName>
    </alternativeName>
</protein>
<evidence type="ECO:0000256" key="7">
    <source>
        <dbReference type="ARBA" id="ARBA00024910"/>
    </source>
</evidence>
<evidence type="ECO:0000256" key="8">
    <source>
        <dbReference type="ARBA" id="ARBA00026068"/>
    </source>
</evidence>
<dbReference type="Pfam" id="PF05164">
    <property type="entry name" value="ZapA"/>
    <property type="match status" value="1"/>
</dbReference>
<keyword evidence="10" id="KW-0175">Coiled coil</keyword>
<dbReference type="GO" id="GO:0005829">
    <property type="term" value="C:cytosol"/>
    <property type="evidence" value="ECO:0007669"/>
    <property type="project" value="TreeGrafter"/>
</dbReference>
<dbReference type="GO" id="GO:0032153">
    <property type="term" value="C:cell division site"/>
    <property type="evidence" value="ECO:0007669"/>
    <property type="project" value="TreeGrafter"/>
</dbReference>
<evidence type="ECO:0000256" key="4">
    <source>
        <dbReference type="ARBA" id="ARBA00022618"/>
    </source>
</evidence>
<feature type="coiled-coil region" evidence="10">
    <location>
        <begin position="62"/>
        <end position="164"/>
    </location>
</feature>
<comment type="subcellular location">
    <subcellularLocation>
        <location evidence="1">Cytoplasm</location>
    </subcellularLocation>
</comment>
<name>A0A1W1XAG4_9CLOT</name>
<dbReference type="InterPro" id="IPR036192">
    <property type="entry name" value="Cell_div_ZapA-like_sf"/>
</dbReference>
<dbReference type="SUPFAM" id="SSF102829">
    <property type="entry name" value="Cell division protein ZapA-like"/>
    <property type="match status" value="1"/>
</dbReference>
<keyword evidence="3" id="KW-0963">Cytoplasm</keyword>
<dbReference type="AlphaFoldDB" id="A0A1W1XAG4"/>
<dbReference type="STRING" id="1121291.SAMN02745134_01143"/>
<gene>
    <name evidence="11" type="ORF">SAMN02745134_01143</name>
</gene>
<keyword evidence="6" id="KW-0131">Cell cycle</keyword>
<evidence type="ECO:0000256" key="5">
    <source>
        <dbReference type="ARBA" id="ARBA00023210"/>
    </source>
</evidence>
<proteinExistence type="predicted"/>
<dbReference type="OrthoDB" id="1711036at2"/>
<evidence type="ECO:0000313" key="12">
    <source>
        <dbReference type="Proteomes" id="UP000192468"/>
    </source>
</evidence>
<reference evidence="11 12" key="1">
    <citation type="submission" date="2017-04" db="EMBL/GenBank/DDBJ databases">
        <authorList>
            <person name="Afonso C.L."/>
            <person name="Miller P.J."/>
            <person name="Scott M.A."/>
            <person name="Spackman E."/>
            <person name="Goraichik I."/>
            <person name="Dimitrov K.M."/>
            <person name="Suarez D.L."/>
            <person name="Swayne D.E."/>
        </authorList>
    </citation>
    <scope>NUCLEOTIDE SEQUENCE [LARGE SCALE GENOMIC DNA]</scope>
    <source>
        <strain evidence="11 12">DSM 12555</strain>
    </source>
</reference>
<dbReference type="GO" id="GO:0000921">
    <property type="term" value="P:septin ring assembly"/>
    <property type="evidence" value="ECO:0007669"/>
    <property type="project" value="TreeGrafter"/>
</dbReference>
<dbReference type="EMBL" id="FWXH01000003">
    <property type="protein sequence ID" value="SMC20902.1"/>
    <property type="molecule type" value="Genomic_DNA"/>
</dbReference>
<dbReference type="RefSeq" id="WP_084114575.1">
    <property type="nucleotide sequence ID" value="NZ_FWXH01000003.1"/>
</dbReference>
<dbReference type="InterPro" id="IPR053712">
    <property type="entry name" value="Bac_CellDiv_Activator"/>
</dbReference>
<evidence type="ECO:0000256" key="2">
    <source>
        <dbReference type="ARBA" id="ARBA00015195"/>
    </source>
</evidence>
<sequence length="187" mass="21994">MSSVTVRVNNKEYQLVGDEKEEYLHTVGNYVDKKIKNIMENNPKLSTSEAAILTAMNLADELYKSNEYNEKLSDEVEELKNKANSLNKEISNLNEEKEKLKSQINKVVVESHDDEKEKEIERLNHHIVSIEKDIEKIDKLKDDNKKLKFNLQSAKYKLIDLENKYLENQILLAKTKKEYIKYMNEKK</sequence>
<dbReference type="Proteomes" id="UP000192468">
    <property type="component" value="Unassembled WGS sequence"/>
</dbReference>
<evidence type="ECO:0000313" key="11">
    <source>
        <dbReference type="EMBL" id="SMC20902.1"/>
    </source>
</evidence>
<dbReference type="PANTHER" id="PTHR34981:SF1">
    <property type="entry name" value="CELL DIVISION PROTEIN ZAPA"/>
    <property type="match status" value="1"/>
</dbReference>
<dbReference type="GO" id="GO:0043093">
    <property type="term" value="P:FtsZ-dependent cytokinesis"/>
    <property type="evidence" value="ECO:0007669"/>
    <property type="project" value="TreeGrafter"/>
</dbReference>
<keyword evidence="4 11" id="KW-0132">Cell division</keyword>
<dbReference type="GO" id="GO:0000917">
    <property type="term" value="P:division septum assembly"/>
    <property type="evidence" value="ECO:0007669"/>
    <property type="project" value="UniProtKB-KW"/>
</dbReference>
<keyword evidence="5" id="KW-0717">Septation</keyword>
<dbReference type="Gene3D" id="6.10.250.790">
    <property type="match status" value="1"/>
</dbReference>
<accession>A0A1W1XAG4</accession>
<dbReference type="PANTHER" id="PTHR34981">
    <property type="entry name" value="CELL DIVISION PROTEIN ZAPA"/>
    <property type="match status" value="1"/>
</dbReference>
<evidence type="ECO:0000256" key="1">
    <source>
        <dbReference type="ARBA" id="ARBA00004496"/>
    </source>
</evidence>
<comment type="subunit">
    <text evidence="8">Homodimer. Interacts with FtsZ.</text>
</comment>
<dbReference type="GO" id="GO:0030428">
    <property type="term" value="C:cell septum"/>
    <property type="evidence" value="ECO:0007669"/>
    <property type="project" value="TreeGrafter"/>
</dbReference>
<evidence type="ECO:0000256" key="6">
    <source>
        <dbReference type="ARBA" id="ARBA00023306"/>
    </source>
</evidence>
<evidence type="ECO:0000256" key="9">
    <source>
        <dbReference type="ARBA" id="ARBA00033158"/>
    </source>
</evidence>
<evidence type="ECO:0000256" key="3">
    <source>
        <dbReference type="ARBA" id="ARBA00022490"/>
    </source>
</evidence>
<comment type="function">
    <text evidence="7">Activator of cell division through the inhibition of FtsZ GTPase activity, therefore promoting FtsZ assembly into bundles of protofilaments necessary for the formation of the division Z ring. It is recruited early at mid-cell but it is not essential for cell division.</text>
</comment>
<evidence type="ECO:0000256" key="10">
    <source>
        <dbReference type="SAM" id="Coils"/>
    </source>
</evidence>